<comment type="caution">
    <text evidence="10">The sequence shown here is derived from an EMBL/GenBank/DDBJ whole genome shotgun (WGS) entry which is preliminary data.</text>
</comment>
<reference evidence="10 11" key="1">
    <citation type="submission" date="2023-07" db="EMBL/GenBank/DDBJ databases">
        <title>Sorghum-associated microbial communities from plants grown in Nebraska, USA.</title>
        <authorList>
            <person name="Schachtman D."/>
        </authorList>
    </citation>
    <scope>NUCLEOTIDE SEQUENCE [LARGE SCALE GENOMIC DNA]</scope>
    <source>
        <strain evidence="10 11">2980</strain>
    </source>
</reference>
<dbReference type="InterPro" id="IPR036625">
    <property type="entry name" value="E3-bd_dom_sf"/>
</dbReference>
<dbReference type="Gene3D" id="4.10.320.10">
    <property type="entry name" value="E3-binding domain"/>
    <property type="match status" value="1"/>
</dbReference>
<feature type="domain" description="Peripheral subunit-binding (PSBD)" evidence="9">
    <location>
        <begin position="130"/>
        <end position="167"/>
    </location>
</feature>
<dbReference type="RefSeq" id="WP_310023052.1">
    <property type="nucleotide sequence ID" value="NZ_JAVDUM010000018.1"/>
</dbReference>
<dbReference type="EMBL" id="JAVDUM010000018">
    <property type="protein sequence ID" value="MDR6868849.1"/>
    <property type="molecule type" value="Genomic_DNA"/>
</dbReference>
<protein>
    <recommendedName>
        <fullName evidence="6">Dihydrolipoamide acetyltransferase component of pyruvate dehydrogenase complex</fullName>
        <ecNumber evidence="6">2.3.1.-</ecNumber>
    </recommendedName>
</protein>
<keyword evidence="5 6" id="KW-0012">Acyltransferase</keyword>
<dbReference type="PROSITE" id="PS51826">
    <property type="entry name" value="PSBD"/>
    <property type="match status" value="1"/>
</dbReference>
<evidence type="ECO:0000256" key="1">
    <source>
        <dbReference type="ARBA" id="ARBA00001938"/>
    </source>
</evidence>
<comment type="similarity">
    <text evidence="2 6">Belongs to the 2-oxoacid dehydrogenase family.</text>
</comment>
<accession>A0ABU1SH22</accession>
<keyword evidence="11" id="KW-1185">Reference proteome</keyword>
<evidence type="ECO:0000313" key="11">
    <source>
        <dbReference type="Proteomes" id="UP001259347"/>
    </source>
</evidence>
<sequence length="445" mass="46769">MSTQTFTLPDVGEGLTEAEIVTWRVAPGDAVAVNDVICEIETAKSLVELPSPHAGTVGEILVEEGRTVDVGTPIITFVEDGGAAPAAPVAEPAAEEGGGSVLVGYGSGSGASSRRRRPAERPVRSSAGVIAKPPIRKLARDLDVDLTALTPTGADGEVTREDVMAHAQQASVFRNISTPEWSEVREEKVPAPQPAAAGLARGLVPGRPAVTDPRTESIPVKGVRKVTAAGMVQSAYTAPHVTVWKEVDASRTMELVKRLKASPDFADIKVSPLLIMARAVIWAVRRTPLVNAAWIDTDDGAEIAVRHYVNLGIAAATPRGLLVPNIKDAQDLGMKDLARSLNRLTLTAREGKTTPADQQGGTITITNIGVFGMDAGTPIINPGESGIVAMGTISQKPWVVDGEVRPRWVTTVAGSFDHRVIDGDGMSRFVADVAAVLEEPALLVD</sequence>
<evidence type="ECO:0000256" key="5">
    <source>
        <dbReference type="ARBA" id="ARBA00023315"/>
    </source>
</evidence>
<dbReference type="Pfam" id="PF00364">
    <property type="entry name" value="Biotin_lipoyl"/>
    <property type="match status" value="1"/>
</dbReference>
<evidence type="ECO:0000259" key="9">
    <source>
        <dbReference type="PROSITE" id="PS51826"/>
    </source>
</evidence>
<dbReference type="InterPro" id="IPR001078">
    <property type="entry name" value="2-oxoacid_DH_actylTfrase"/>
</dbReference>
<feature type="domain" description="Lipoyl-binding" evidence="8">
    <location>
        <begin position="3"/>
        <end position="78"/>
    </location>
</feature>
<evidence type="ECO:0000256" key="4">
    <source>
        <dbReference type="ARBA" id="ARBA00022823"/>
    </source>
</evidence>
<dbReference type="PROSITE" id="PS50968">
    <property type="entry name" value="BIOTINYL_LIPOYL"/>
    <property type="match status" value="1"/>
</dbReference>
<dbReference type="SUPFAM" id="SSF47005">
    <property type="entry name" value="Peripheral subunit-binding domain of 2-oxo acid dehydrogenase complex"/>
    <property type="match status" value="1"/>
</dbReference>
<keyword evidence="10" id="KW-0670">Pyruvate</keyword>
<keyword evidence="4 6" id="KW-0450">Lipoyl</keyword>
<dbReference type="SUPFAM" id="SSF51230">
    <property type="entry name" value="Single hybrid motif"/>
    <property type="match status" value="1"/>
</dbReference>
<dbReference type="InterPro" id="IPR011053">
    <property type="entry name" value="Single_hybrid_motif"/>
</dbReference>
<keyword evidence="3 6" id="KW-0808">Transferase</keyword>
<dbReference type="InterPro" id="IPR000089">
    <property type="entry name" value="Biotin_lipoyl"/>
</dbReference>
<dbReference type="SUPFAM" id="SSF52777">
    <property type="entry name" value="CoA-dependent acyltransferases"/>
    <property type="match status" value="1"/>
</dbReference>
<dbReference type="GO" id="GO:0004742">
    <property type="term" value="F:dihydrolipoyllysine-residue acetyltransferase activity"/>
    <property type="evidence" value="ECO:0007669"/>
    <property type="project" value="UniProtKB-EC"/>
</dbReference>
<evidence type="ECO:0000259" key="8">
    <source>
        <dbReference type="PROSITE" id="PS50968"/>
    </source>
</evidence>
<evidence type="ECO:0000256" key="6">
    <source>
        <dbReference type="RuleBase" id="RU003423"/>
    </source>
</evidence>
<gene>
    <name evidence="10" type="ORF">J2Y69_003475</name>
</gene>
<dbReference type="Proteomes" id="UP001259347">
    <property type="component" value="Unassembled WGS sequence"/>
</dbReference>
<dbReference type="Gene3D" id="2.40.50.100">
    <property type="match status" value="1"/>
</dbReference>
<dbReference type="InterPro" id="IPR004167">
    <property type="entry name" value="PSBD"/>
</dbReference>
<evidence type="ECO:0000256" key="2">
    <source>
        <dbReference type="ARBA" id="ARBA00007317"/>
    </source>
</evidence>
<dbReference type="Gene3D" id="3.30.559.10">
    <property type="entry name" value="Chloramphenicol acetyltransferase-like domain"/>
    <property type="match status" value="1"/>
</dbReference>
<comment type="cofactor">
    <cofactor evidence="1 6">
        <name>(R)-lipoate</name>
        <dbReference type="ChEBI" id="CHEBI:83088"/>
    </cofactor>
</comment>
<dbReference type="PANTHER" id="PTHR43178">
    <property type="entry name" value="DIHYDROLIPOAMIDE ACETYLTRANSFERASE COMPONENT OF PYRUVATE DEHYDROGENASE COMPLEX"/>
    <property type="match status" value="1"/>
</dbReference>
<dbReference type="InterPro" id="IPR023213">
    <property type="entry name" value="CAT-like_dom_sf"/>
</dbReference>
<dbReference type="InterPro" id="IPR050743">
    <property type="entry name" value="2-oxoacid_DH_E2_comp"/>
</dbReference>
<dbReference type="CDD" id="cd06849">
    <property type="entry name" value="lipoyl_domain"/>
    <property type="match status" value="1"/>
</dbReference>
<feature type="region of interest" description="Disordered" evidence="7">
    <location>
        <begin position="106"/>
        <end position="126"/>
    </location>
</feature>
<dbReference type="PANTHER" id="PTHR43178:SF5">
    <property type="entry name" value="LIPOAMIDE ACYLTRANSFERASE COMPONENT OF BRANCHED-CHAIN ALPHA-KETO ACID DEHYDROGENASE COMPLEX, MITOCHONDRIAL"/>
    <property type="match status" value="1"/>
</dbReference>
<name>A0ABU1SH22_9MICO</name>
<dbReference type="EC" id="2.3.1.-" evidence="6"/>
<evidence type="ECO:0000256" key="7">
    <source>
        <dbReference type="SAM" id="MobiDB-lite"/>
    </source>
</evidence>
<dbReference type="Pfam" id="PF02817">
    <property type="entry name" value="E3_binding"/>
    <property type="match status" value="1"/>
</dbReference>
<proteinExistence type="inferred from homology"/>
<organism evidence="10 11">
    <name type="scientific">Microbacterium resistens</name>
    <dbReference type="NCBI Taxonomy" id="156977"/>
    <lineage>
        <taxon>Bacteria</taxon>
        <taxon>Bacillati</taxon>
        <taxon>Actinomycetota</taxon>
        <taxon>Actinomycetes</taxon>
        <taxon>Micrococcales</taxon>
        <taxon>Microbacteriaceae</taxon>
        <taxon>Microbacterium</taxon>
    </lineage>
</organism>
<dbReference type="Pfam" id="PF00198">
    <property type="entry name" value="2-oxoacid_dh"/>
    <property type="match status" value="1"/>
</dbReference>
<evidence type="ECO:0000256" key="3">
    <source>
        <dbReference type="ARBA" id="ARBA00022679"/>
    </source>
</evidence>
<evidence type="ECO:0000313" key="10">
    <source>
        <dbReference type="EMBL" id="MDR6868849.1"/>
    </source>
</evidence>